<reference evidence="2" key="2">
    <citation type="submission" date="2020-12" db="EMBL/GenBank/DDBJ databases">
        <authorList>
            <person name="Kanost M."/>
        </authorList>
    </citation>
    <scope>NUCLEOTIDE SEQUENCE</scope>
</reference>
<dbReference type="OrthoDB" id="419711at2759"/>
<feature type="transmembrane region" description="Helical" evidence="1">
    <location>
        <begin position="223"/>
        <end position="242"/>
    </location>
</feature>
<feature type="transmembrane region" description="Helical" evidence="1">
    <location>
        <begin position="81"/>
        <end position="104"/>
    </location>
</feature>
<feature type="transmembrane region" description="Helical" evidence="1">
    <location>
        <begin position="193"/>
        <end position="211"/>
    </location>
</feature>
<keyword evidence="1" id="KW-0472">Membrane</keyword>
<feature type="transmembrane region" description="Helical" evidence="1">
    <location>
        <begin position="110"/>
        <end position="134"/>
    </location>
</feature>
<feature type="transmembrane region" description="Helical" evidence="1">
    <location>
        <begin position="155"/>
        <end position="177"/>
    </location>
</feature>
<evidence type="ECO:0000313" key="3">
    <source>
        <dbReference type="Proteomes" id="UP000791440"/>
    </source>
</evidence>
<keyword evidence="1" id="KW-1133">Transmembrane helix</keyword>
<reference evidence="2" key="1">
    <citation type="journal article" date="2016" name="Insect Biochem. Mol. Biol.">
        <title>Multifaceted biological insights from a draft genome sequence of the tobacco hornworm moth, Manduca sexta.</title>
        <authorList>
            <person name="Kanost M.R."/>
            <person name="Arrese E.L."/>
            <person name="Cao X."/>
            <person name="Chen Y.R."/>
            <person name="Chellapilla S."/>
            <person name="Goldsmith M.R."/>
            <person name="Grosse-Wilde E."/>
            <person name="Heckel D.G."/>
            <person name="Herndon N."/>
            <person name="Jiang H."/>
            <person name="Papanicolaou A."/>
            <person name="Qu J."/>
            <person name="Soulages J.L."/>
            <person name="Vogel H."/>
            <person name="Walters J."/>
            <person name="Waterhouse R.M."/>
            <person name="Ahn S.J."/>
            <person name="Almeida F.C."/>
            <person name="An C."/>
            <person name="Aqrawi P."/>
            <person name="Bretschneider A."/>
            <person name="Bryant W.B."/>
            <person name="Bucks S."/>
            <person name="Chao H."/>
            <person name="Chevignon G."/>
            <person name="Christen J.M."/>
            <person name="Clarke D.F."/>
            <person name="Dittmer N.T."/>
            <person name="Ferguson L.C.F."/>
            <person name="Garavelou S."/>
            <person name="Gordon K.H.J."/>
            <person name="Gunaratna R.T."/>
            <person name="Han Y."/>
            <person name="Hauser F."/>
            <person name="He Y."/>
            <person name="Heidel-Fischer H."/>
            <person name="Hirsh A."/>
            <person name="Hu Y."/>
            <person name="Jiang H."/>
            <person name="Kalra D."/>
            <person name="Klinner C."/>
            <person name="Konig C."/>
            <person name="Kovar C."/>
            <person name="Kroll A.R."/>
            <person name="Kuwar S.S."/>
            <person name="Lee S.L."/>
            <person name="Lehman R."/>
            <person name="Li K."/>
            <person name="Li Z."/>
            <person name="Liang H."/>
            <person name="Lovelace S."/>
            <person name="Lu Z."/>
            <person name="Mansfield J.H."/>
            <person name="McCulloch K.J."/>
            <person name="Mathew T."/>
            <person name="Morton B."/>
            <person name="Muzny D.M."/>
            <person name="Neunemann D."/>
            <person name="Ongeri F."/>
            <person name="Pauchet Y."/>
            <person name="Pu L.L."/>
            <person name="Pyrousis I."/>
            <person name="Rao X.J."/>
            <person name="Redding A."/>
            <person name="Roesel C."/>
            <person name="Sanchez-Gracia A."/>
            <person name="Schaack S."/>
            <person name="Shukla A."/>
            <person name="Tetreau G."/>
            <person name="Wang Y."/>
            <person name="Xiong G.H."/>
            <person name="Traut W."/>
            <person name="Walsh T.K."/>
            <person name="Worley K.C."/>
            <person name="Wu D."/>
            <person name="Wu W."/>
            <person name="Wu Y.Q."/>
            <person name="Zhang X."/>
            <person name="Zou Z."/>
            <person name="Zucker H."/>
            <person name="Briscoe A.D."/>
            <person name="Burmester T."/>
            <person name="Clem R.J."/>
            <person name="Feyereisen R."/>
            <person name="Grimmelikhuijzen C.J.P."/>
            <person name="Hamodrakas S.J."/>
            <person name="Hansson B.S."/>
            <person name="Huguet E."/>
            <person name="Jermiin L.S."/>
            <person name="Lan Q."/>
            <person name="Lehman H.K."/>
            <person name="Lorenzen M."/>
            <person name="Merzendorfer H."/>
            <person name="Michalopoulos I."/>
            <person name="Morton D.B."/>
            <person name="Muthukrishnan S."/>
            <person name="Oakeshott J.G."/>
            <person name="Palmer W."/>
            <person name="Park Y."/>
            <person name="Passarelli A.L."/>
            <person name="Rozas J."/>
            <person name="Schwartz L.M."/>
            <person name="Smith W."/>
            <person name="Southgate A."/>
            <person name="Vilcinskas A."/>
            <person name="Vogt R."/>
            <person name="Wang P."/>
            <person name="Werren J."/>
            <person name="Yu X.Q."/>
            <person name="Zhou J.J."/>
            <person name="Brown S.J."/>
            <person name="Scherer S.E."/>
            <person name="Richards S."/>
            <person name="Blissard G.W."/>
        </authorList>
    </citation>
    <scope>NUCLEOTIDE SEQUENCE</scope>
</reference>
<feature type="transmembrane region" description="Helical" evidence="1">
    <location>
        <begin position="12"/>
        <end position="38"/>
    </location>
</feature>
<dbReference type="AlphaFoldDB" id="A0A921Z2Z8"/>
<name>A0A921Z2Z8_MANSE</name>
<accession>A0A921Z2Z8</accession>
<dbReference type="InterPro" id="IPR049352">
    <property type="entry name" value="Rost"/>
</dbReference>
<evidence type="ECO:0000313" key="2">
    <source>
        <dbReference type="EMBL" id="KAG6450463.1"/>
    </source>
</evidence>
<gene>
    <name evidence="2" type="ORF">O3G_MSEX006607</name>
</gene>
<sequence length="316" mass="36075">MITLIIPLQQFLSIIFTIVWIEIIYFVVKSVSVAKTLFKMSGLKKYLKQETQWYMLRLEHPKPSDFYLSAWQTTRSVVPLLIWRTLLFLTSISIVISSMTYYIINGKIGYWFIYLTHWGLTVNTLTTAFSVFISARSYFVGPISAEFKLPWYIKVYWVLYNIGVPLAFLITIFYWSLLYEAGIEEELNHSLDVAIHGINSLVMFLLTASAAQPCRLLHFYQPLQFSVIYVIFGVIYYLAGGVEQEGNPWIYPVVNWANPGPTIGVVAITGLLLLLLHLLIVVMSRARDAIAGKFVKIQLGTQAEVVPLRQPGPSRT</sequence>
<evidence type="ECO:0000256" key="1">
    <source>
        <dbReference type="SAM" id="Phobius"/>
    </source>
</evidence>
<organism evidence="2 3">
    <name type="scientific">Manduca sexta</name>
    <name type="common">Tobacco hawkmoth</name>
    <name type="synonym">Tobacco hornworm</name>
    <dbReference type="NCBI Taxonomy" id="7130"/>
    <lineage>
        <taxon>Eukaryota</taxon>
        <taxon>Metazoa</taxon>
        <taxon>Ecdysozoa</taxon>
        <taxon>Arthropoda</taxon>
        <taxon>Hexapoda</taxon>
        <taxon>Insecta</taxon>
        <taxon>Pterygota</taxon>
        <taxon>Neoptera</taxon>
        <taxon>Endopterygota</taxon>
        <taxon>Lepidoptera</taxon>
        <taxon>Glossata</taxon>
        <taxon>Ditrysia</taxon>
        <taxon>Bombycoidea</taxon>
        <taxon>Sphingidae</taxon>
        <taxon>Sphinginae</taxon>
        <taxon>Sphingini</taxon>
        <taxon>Manduca</taxon>
    </lineage>
</organism>
<feature type="transmembrane region" description="Helical" evidence="1">
    <location>
        <begin position="262"/>
        <end position="283"/>
    </location>
</feature>
<proteinExistence type="predicted"/>
<dbReference type="PANTHER" id="PTHR12242:SF49">
    <property type="entry name" value="HEADBUTT, ISOFORM E"/>
    <property type="match status" value="1"/>
</dbReference>
<keyword evidence="1" id="KW-0812">Transmembrane</keyword>
<dbReference type="Pfam" id="PF21534">
    <property type="entry name" value="Rost"/>
    <property type="match status" value="1"/>
</dbReference>
<comment type="caution">
    <text evidence="2">The sequence shown here is derived from an EMBL/GenBank/DDBJ whole genome shotgun (WGS) entry which is preliminary data.</text>
</comment>
<dbReference type="Proteomes" id="UP000791440">
    <property type="component" value="Unassembled WGS sequence"/>
</dbReference>
<dbReference type="PANTHER" id="PTHR12242">
    <property type="entry name" value="OS02G0130600 PROTEIN-RELATED"/>
    <property type="match status" value="1"/>
</dbReference>
<dbReference type="GO" id="GO:0016020">
    <property type="term" value="C:membrane"/>
    <property type="evidence" value="ECO:0007669"/>
    <property type="project" value="TreeGrafter"/>
</dbReference>
<protein>
    <recommendedName>
        <fullName evidence="4">Protein rolling stone-like</fullName>
    </recommendedName>
</protein>
<dbReference type="EMBL" id="JH668388">
    <property type="protein sequence ID" value="KAG6450463.1"/>
    <property type="molecule type" value="Genomic_DNA"/>
</dbReference>
<keyword evidence="3" id="KW-1185">Reference proteome</keyword>
<evidence type="ECO:0008006" key="4">
    <source>
        <dbReference type="Google" id="ProtNLM"/>
    </source>
</evidence>